<dbReference type="PANTHER" id="PTHR42892:SF1">
    <property type="entry name" value="GLUCOSAMINE-6-PHOSPHATE ISOMERASE"/>
    <property type="match status" value="1"/>
</dbReference>
<protein>
    <recommendedName>
        <fullName evidence="1">Glucosamine-6-phosphate deaminase</fullName>
        <ecNumber evidence="1">3.5.99.6</ecNumber>
    </recommendedName>
</protein>
<dbReference type="GO" id="GO:0005975">
    <property type="term" value="P:carbohydrate metabolic process"/>
    <property type="evidence" value="ECO:0007669"/>
    <property type="project" value="InterPro"/>
</dbReference>
<evidence type="ECO:0000313" key="3">
    <source>
        <dbReference type="EMBL" id="SHJ39798.1"/>
    </source>
</evidence>
<dbReference type="EC" id="3.5.99.6" evidence="1"/>
<dbReference type="CDD" id="cd01399">
    <property type="entry name" value="GlcN6P_deaminase"/>
    <property type="match status" value="1"/>
</dbReference>
<name>A0A1M6IZ93_9FLAO</name>
<organism evidence="3 4">
    <name type="scientific">Pseudozobellia thermophila</name>
    <dbReference type="NCBI Taxonomy" id="192903"/>
    <lineage>
        <taxon>Bacteria</taxon>
        <taxon>Pseudomonadati</taxon>
        <taxon>Bacteroidota</taxon>
        <taxon>Flavobacteriia</taxon>
        <taxon>Flavobacteriales</taxon>
        <taxon>Flavobacteriaceae</taxon>
        <taxon>Pseudozobellia</taxon>
    </lineage>
</organism>
<dbReference type="Pfam" id="PF01182">
    <property type="entry name" value="Glucosamine_iso"/>
    <property type="match status" value="1"/>
</dbReference>
<dbReference type="InterPro" id="IPR003737">
    <property type="entry name" value="GlcNAc_PI_deacetylase-related"/>
</dbReference>
<evidence type="ECO:0000259" key="2">
    <source>
        <dbReference type="Pfam" id="PF01182"/>
    </source>
</evidence>
<reference evidence="4" key="1">
    <citation type="submission" date="2016-11" db="EMBL/GenBank/DDBJ databases">
        <authorList>
            <person name="Varghese N."/>
            <person name="Submissions S."/>
        </authorList>
    </citation>
    <scope>NUCLEOTIDE SEQUENCE [LARGE SCALE GENOMIC DNA]</scope>
    <source>
        <strain evidence="4">DSM 19858</strain>
    </source>
</reference>
<dbReference type="GO" id="GO:0004342">
    <property type="term" value="F:glucosamine-6-phosphate deaminase activity"/>
    <property type="evidence" value="ECO:0007669"/>
    <property type="project" value="UniProtKB-UniRule"/>
</dbReference>
<dbReference type="Proteomes" id="UP000184543">
    <property type="component" value="Unassembled WGS sequence"/>
</dbReference>
<dbReference type="GO" id="GO:0006046">
    <property type="term" value="P:N-acetylglucosamine catabolic process"/>
    <property type="evidence" value="ECO:0007669"/>
    <property type="project" value="UniProtKB-UniRule"/>
</dbReference>
<evidence type="ECO:0000313" key="4">
    <source>
        <dbReference type="Proteomes" id="UP000184543"/>
    </source>
</evidence>
<dbReference type="Gene3D" id="3.40.50.1360">
    <property type="match status" value="1"/>
</dbReference>
<feature type="domain" description="Glucosamine/galactosamine-6-phosphate isomerase" evidence="2">
    <location>
        <begin position="35"/>
        <end position="262"/>
    </location>
</feature>
<dbReference type="RefSeq" id="WP_072994211.1">
    <property type="nucleotide sequence ID" value="NZ_FQYU01000004.1"/>
</dbReference>
<dbReference type="InterPro" id="IPR052960">
    <property type="entry name" value="GlcN6P_deaminase-like"/>
</dbReference>
<proteinExistence type="predicted"/>
<dbReference type="Gene3D" id="3.40.50.10320">
    <property type="entry name" value="LmbE-like"/>
    <property type="match status" value="1"/>
</dbReference>
<keyword evidence="4" id="KW-1185">Reference proteome</keyword>
<dbReference type="SUPFAM" id="SSF102588">
    <property type="entry name" value="LmbE-like"/>
    <property type="match status" value="1"/>
</dbReference>
<dbReference type="InterPro" id="IPR004547">
    <property type="entry name" value="Glucosamine6P_isomerase"/>
</dbReference>
<dbReference type="EMBL" id="FQYU01000004">
    <property type="protein sequence ID" value="SHJ39798.1"/>
    <property type="molecule type" value="Genomic_DNA"/>
</dbReference>
<dbReference type="Pfam" id="PF02585">
    <property type="entry name" value="PIG-L"/>
    <property type="match status" value="1"/>
</dbReference>
<dbReference type="NCBIfam" id="NF002557">
    <property type="entry name" value="PRK02122.1"/>
    <property type="match status" value="1"/>
</dbReference>
<dbReference type="InterPro" id="IPR024078">
    <property type="entry name" value="LmbE-like_dom_sf"/>
</dbReference>
<gene>
    <name evidence="3" type="ORF">SAMN04488513_104179</name>
</gene>
<dbReference type="InterPro" id="IPR037171">
    <property type="entry name" value="NagB/RpiA_transferase-like"/>
</dbReference>
<evidence type="ECO:0000256" key="1">
    <source>
        <dbReference type="NCBIfam" id="TIGR00502"/>
    </source>
</evidence>
<sequence length="643" mass="72939">MKSTLNQNDCSIEYRPVGQFEETRFEKIHNVIFSDSNEASIKVAEEIAALIRKKQKENKNCVLGLATGSSPIKVYEELVRMHKEEGLSFSNVITFNLDEYLPMEKDNRQSYWYFMHEHLFNHIDIPAENIHIPDGTILGGDVIKYCLAYEKAIKKAGGIDFQLLGIGRTGHIGFNEPGSHYNSATRVITLDHITRVDAAPAFLGIDNVPRKAITMGISTVRSAKRIVLLGWGQNKADIIKKTIEGEVSSEVPATYLQQHNNCTFVLDTGAGSELTRNKTPWLVDESLQWTDSLTFKAIVWLCDKTKKSILSLTDKDYNDNGMSGLLATQNSYDLNIKMFNRLQHTITGWPGGKPNADDTHRPERAEPAKKRIIIFSPHPDDDVISMGGTFDRLIEQGHDVHVAYQTSGNIAVSDADALRYAGIAKRISYSDEAQKLIDDIKAKKESSFDTLEVRKLKGNIRRGESYAATRYLGLSDDKVHFLDLPFYETGTIKKNNLSEADIKIMIDLISEIKPHQIFAAGDLADPHGTHKVCLDAVFEAIERLKPEPFMKDCWLWLYRGAWHEWDIHEIEMAVPMSPDQVLKKRHAIFCHQSQKDGVMFQGDDSREFWMRAEERNRDTAQKYRALGLSDYAAIEAFVRYKFD</sequence>
<dbReference type="OrthoDB" id="9791139at2"/>
<dbReference type="NCBIfam" id="TIGR00502">
    <property type="entry name" value="nagB"/>
    <property type="match status" value="1"/>
</dbReference>
<dbReference type="InterPro" id="IPR006148">
    <property type="entry name" value="Glc/Gal-6P_isomerase"/>
</dbReference>
<dbReference type="SUPFAM" id="SSF100950">
    <property type="entry name" value="NagB/RpiA/CoA transferase-like"/>
    <property type="match status" value="1"/>
</dbReference>
<accession>A0A1M6IZ93</accession>
<dbReference type="PANTHER" id="PTHR42892">
    <property type="entry name" value="GLUCOSAMINE-6-PHOSPHATE DEAMINASE-LIKE PROTEIN BT_0258-RELATED"/>
    <property type="match status" value="1"/>
</dbReference>
<dbReference type="AlphaFoldDB" id="A0A1M6IZ93"/>
<dbReference type="STRING" id="192903.SAMN04488513_104179"/>